<dbReference type="EMBL" id="KV918847">
    <property type="protein sequence ID" value="OSX77066.1"/>
    <property type="molecule type" value="Genomic_DNA"/>
</dbReference>
<protein>
    <submittedName>
        <fullName evidence="2">Uncharacterized protein</fullName>
    </submittedName>
</protein>
<proteinExistence type="predicted"/>
<feature type="region of interest" description="Disordered" evidence="1">
    <location>
        <begin position="1"/>
        <end position="70"/>
    </location>
</feature>
<sequence length="281" mass="30155">MRETRHRPRAVGPPPHRRLRPPLALLPPPPPALPPLPPRTPPHTPHPPLHARAQQGRRAPPPVLHGGGPPPRFLYADAHCARSVPLHGAVRHAPPAARHGRHAARHRAAGRHRPRPRRLPGRPVADGRRPRRPRRLFPRVGGDRVALERGRVAGVGQAAARRPRAARRRLCDALPAPAESARLVRPPHCRRGARRGGGGRARPRLARRHARVGLEAVRGVYGRGGGGRTGGVGGGGGRRGGARLPKLLPTAAASRSTATPAAAIAAIVDREPVGEWRDSWC</sequence>
<feature type="compositionally biased region" description="Pro residues" evidence="1">
    <location>
        <begin position="24"/>
        <end position="48"/>
    </location>
</feature>
<feature type="compositionally biased region" description="Pro residues" evidence="1">
    <location>
        <begin position="59"/>
        <end position="70"/>
    </location>
</feature>
<reference evidence="2 3" key="1">
    <citation type="submission" date="2017-03" db="EMBL/GenBank/DDBJ databases">
        <title>WGS assembly of Porphyra umbilicalis.</title>
        <authorList>
            <person name="Brawley S.H."/>
            <person name="Blouin N.A."/>
            <person name="Ficko-Blean E."/>
            <person name="Wheeler G.L."/>
            <person name="Lohr M."/>
            <person name="Goodson H.V."/>
            <person name="Jenkins J.W."/>
            <person name="Blaby-Haas C.E."/>
            <person name="Helliwell K.E."/>
            <person name="Chan C."/>
            <person name="Marriage T."/>
            <person name="Bhattacharya D."/>
            <person name="Klein A.S."/>
            <person name="Badis Y."/>
            <person name="Brodie J."/>
            <person name="Cao Y."/>
            <person name="Collen J."/>
            <person name="Dittami S.M."/>
            <person name="Gachon C.M."/>
            <person name="Green B.R."/>
            <person name="Karpowicz S."/>
            <person name="Kim J.W."/>
            <person name="Kudahl U."/>
            <person name="Lin S."/>
            <person name="Michel G."/>
            <person name="Mittag M."/>
            <person name="Olson B.J."/>
            <person name="Pangilinan J."/>
            <person name="Peng Y."/>
            <person name="Qiu H."/>
            <person name="Shu S."/>
            <person name="Singer J.T."/>
            <person name="Smith A.G."/>
            <person name="Sprecher B.N."/>
            <person name="Wagner V."/>
            <person name="Wang W."/>
            <person name="Wang Z.-Y."/>
            <person name="Yan J."/>
            <person name="Yarish C."/>
            <person name="Zoeuner-Riek S."/>
            <person name="Zhuang Y."/>
            <person name="Zou Y."/>
            <person name="Lindquist E.A."/>
            <person name="Grimwood J."/>
            <person name="Barry K."/>
            <person name="Rokhsar D.S."/>
            <person name="Schmutz J."/>
            <person name="Stiller J.W."/>
            <person name="Grossman A.R."/>
            <person name="Prochnik S.E."/>
        </authorList>
    </citation>
    <scope>NUCLEOTIDE SEQUENCE [LARGE SCALE GENOMIC DNA]</scope>
    <source>
        <strain evidence="2">4086291</strain>
    </source>
</reference>
<dbReference type="Proteomes" id="UP000218209">
    <property type="component" value="Unassembled WGS sequence"/>
</dbReference>
<feature type="compositionally biased region" description="Basic residues" evidence="1">
    <location>
        <begin position="1"/>
        <end position="20"/>
    </location>
</feature>
<evidence type="ECO:0000313" key="3">
    <source>
        <dbReference type="Proteomes" id="UP000218209"/>
    </source>
</evidence>
<dbReference type="AlphaFoldDB" id="A0A1X6P8H5"/>
<name>A0A1X6P8H5_PORUM</name>
<organism evidence="2 3">
    <name type="scientific">Porphyra umbilicalis</name>
    <name type="common">Purple laver</name>
    <name type="synonym">Red alga</name>
    <dbReference type="NCBI Taxonomy" id="2786"/>
    <lineage>
        <taxon>Eukaryota</taxon>
        <taxon>Rhodophyta</taxon>
        <taxon>Bangiophyceae</taxon>
        <taxon>Bangiales</taxon>
        <taxon>Bangiaceae</taxon>
        <taxon>Porphyra</taxon>
    </lineage>
</organism>
<feature type="region of interest" description="Disordered" evidence="1">
    <location>
        <begin position="93"/>
        <end position="136"/>
    </location>
</feature>
<evidence type="ECO:0000313" key="2">
    <source>
        <dbReference type="EMBL" id="OSX77066.1"/>
    </source>
</evidence>
<accession>A0A1X6P8H5</accession>
<keyword evidence="3" id="KW-1185">Reference proteome</keyword>
<gene>
    <name evidence="2" type="ORF">BU14_0164s0027</name>
</gene>
<evidence type="ECO:0000256" key="1">
    <source>
        <dbReference type="SAM" id="MobiDB-lite"/>
    </source>
</evidence>
<feature type="compositionally biased region" description="Basic residues" evidence="1">
    <location>
        <begin position="98"/>
        <end position="120"/>
    </location>
</feature>